<keyword evidence="2" id="KW-1277">Toxin-antitoxin system</keyword>
<evidence type="ECO:0000256" key="6">
    <source>
        <dbReference type="ARBA" id="ARBA00022884"/>
    </source>
</evidence>
<evidence type="ECO:0000256" key="5">
    <source>
        <dbReference type="ARBA" id="ARBA00022801"/>
    </source>
</evidence>
<dbReference type="HOGENOM" id="CLU_164851_7_2_0"/>
<evidence type="ECO:0008006" key="10">
    <source>
        <dbReference type="Google" id="ProtNLM"/>
    </source>
</evidence>
<evidence type="ECO:0000256" key="3">
    <source>
        <dbReference type="ARBA" id="ARBA00022722"/>
    </source>
</evidence>
<evidence type="ECO:0000256" key="2">
    <source>
        <dbReference type="ARBA" id="ARBA00022649"/>
    </source>
</evidence>
<comment type="similarity">
    <text evidence="1">Belongs to the HicA mRNA interferase family.</text>
</comment>
<dbReference type="InterPro" id="IPR038570">
    <property type="entry name" value="HicA_sf"/>
</dbReference>
<keyword evidence="3" id="KW-0540">Nuclease</keyword>
<keyword evidence="6" id="KW-0694">RNA-binding</keyword>
<dbReference type="Proteomes" id="UP000030700">
    <property type="component" value="Unassembled WGS sequence"/>
</dbReference>
<dbReference type="GO" id="GO:0003729">
    <property type="term" value="F:mRNA binding"/>
    <property type="evidence" value="ECO:0007669"/>
    <property type="project" value="InterPro"/>
</dbReference>
<keyword evidence="7" id="KW-0346">Stress response</keyword>
<dbReference type="Pfam" id="PF07927">
    <property type="entry name" value="HicA_toxin"/>
    <property type="match status" value="1"/>
</dbReference>
<accession>A0A081BPK8</accession>
<evidence type="ECO:0000256" key="7">
    <source>
        <dbReference type="ARBA" id="ARBA00023016"/>
    </source>
</evidence>
<keyword evidence="9" id="KW-1185">Reference proteome</keyword>
<dbReference type="SUPFAM" id="SSF54786">
    <property type="entry name" value="YcfA/nrd intein domain"/>
    <property type="match status" value="1"/>
</dbReference>
<evidence type="ECO:0000313" key="9">
    <source>
        <dbReference type="Proteomes" id="UP000030700"/>
    </source>
</evidence>
<name>A0A081BPK8_9BACT</name>
<protein>
    <recommendedName>
        <fullName evidence="10">YcfA family protein</fullName>
    </recommendedName>
</protein>
<dbReference type="Gene3D" id="3.30.920.30">
    <property type="entry name" value="Hypothetical protein"/>
    <property type="match status" value="1"/>
</dbReference>
<gene>
    <name evidence="8" type="ORF">U14_03575</name>
</gene>
<sequence length="59" mass="7043">MKRTDLIRKIEKAGCIFIRHGGKHDWYQNTETGECQLVPRHREIDERLAKHILKMLSIE</sequence>
<evidence type="ECO:0000256" key="4">
    <source>
        <dbReference type="ARBA" id="ARBA00022759"/>
    </source>
</evidence>
<proteinExistence type="inferred from homology"/>
<dbReference type="STRING" id="1499966.U14_03575"/>
<keyword evidence="5" id="KW-0378">Hydrolase</keyword>
<evidence type="ECO:0000313" key="8">
    <source>
        <dbReference type="EMBL" id="GAK52324.1"/>
    </source>
</evidence>
<evidence type="ECO:0000256" key="1">
    <source>
        <dbReference type="ARBA" id="ARBA00006620"/>
    </source>
</evidence>
<dbReference type="InterPro" id="IPR012933">
    <property type="entry name" value="HicA_mRNA_interferase"/>
</dbReference>
<dbReference type="AlphaFoldDB" id="A0A081BPK8"/>
<keyword evidence="4" id="KW-0255">Endonuclease</keyword>
<organism evidence="8">
    <name type="scientific">Candidatus Moduliflexus flocculans</name>
    <dbReference type="NCBI Taxonomy" id="1499966"/>
    <lineage>
        <taxon>Bacteria</taxon>
        <taxon>Candidatus Moduliflexota</taxon>
        <taxon>Candidatus Moduliflexia</taxon>
        <taxon>Candidatus Moduliflexales</taxon>
        <taxon>Candidatus Moduliflexaceae</taxon>
    </lineage>
</organism>
<dbReference type="GO" id="GO:0016787">
    <property type="term" value="F:hydrolase activity"/>
    <property type="evidence" value="ECO:0007669"/>
    <property type="project" value="UniProtKB-KW"/>
</dbReference>
<reference evidence="8" key="1">
    <citation type="journal article" date="2015" name="PeerJ">
        <title>First genomic representation of candidate bacterial phylum KSB3 points to enhanced environmental sensing as a trigger of wastewater bulking.</title>
        <authorList>
            <person name="Sekiguchi Y."/>
            <person name="Ohashi A."/>
            <person name="Parks D.H."/>
            <person name="Yamauchi T."/>
            <person name="Tyson G.W."/>
            <person name="Hugenholtz P."/>
        </authorList>
    </citation>
    <scope>NUCLEOTIDE SEQUENCE [LARGE SCALE GENOMIC DNA]</scope>
</reference>
<dbReference type="EMBL" id="DF820458">
    <property type="protein sequence ID" value="GAK52324.1"/>
    <property type="molecule type" value="Genomic_DNA"/>
</dbReference>
<dbReference type="GO" id="GO:0004519">
    <property type="term" value="F:endonuclease activity"/>
    <property type="evidence" value="ECO:0007669"/>
    <property type="project" value="UniProtKB-KW"/>
</dbReference>